<dbReference type="InterPro" id="IPR035242">
    <property type="entry name" value="DUF5329"/>
</dbReference>
<evidence type="ECO:0008006" key="2">
    <source>
        <dbReference type="Google" id="ProtNLM"/>
    </source>
</evidence>
<proteinExistence type="predicted"/>
<reference evidence="1" key="1">
    <citation type="submission" date="2018-06" db="EMBL/GenBank/DDBJ databases">
        <authorList>
            <person name="Zhirakovskaya E."/>
        </authorList>
    </citation>
    <scope>NUCLEOTIDE SEQUENCE</scope>
</reference>
<protein>
    <recommendedName>
        <fullName evidence="2">Kazal-like domain-containing protein</fullName>
    </recommendedName>
</protein>
<name>A0A3B0X161_9ZZZZ</name>
<sequence length="181" mass="20222">MVKYLMLVLFVFPAIALADVTGKQEDEVEHLLDFVKKTECLITRNSTEHKGESAAEHIRKKYDYFSDDIKSAEDFIEYSATKSTLSGQYYTVSCAGKKATKTKDWLLAELKRYREVVLKEAPPSEITICTEPRPQICTREYVPVCASLKGGSAKTMPSGCSACSKSDVVSYKAGECQVFFN</sequence>
<dbReference type="Pfam" id="PF17263">
    <property type="entry name" value="DUF5329"/>
    <property type="match status" value="1"/>
</dbReference>
<organism evidence="1">
    <name type="scientific">hydrothermal vent metagenome</name>
    <dbReference type="NCBI Taxonomy" id="652676"/>
    <lineage>
        <taxon>unclassified sequences</taxon>
        <taxon>metagenomes</taxon>
        <taxon>ecological metagenomes</taxon>
    </lineage>
</organism>
<accession>A0A3B0X161</accession>
<gene>
    <name evidence="1" type="ORF">MNBD_GAMMA11-2826</name>
</gene>
<dbReference type="AlphaFoldDB" id="A0A3B0X161"/>
<dbReference type="EMBL" id="UOFG01000031">
    <property type="protein sequence ID" value="VAW58253.1"/>
    <property type="molecule type" value="Genomic_DNA"/>
</dbReference>
<evidence type="ECO:0000313" key="1">
    <source>
        <dbReference type="EMBL" id="VAW58253.1"/>
    </source>
</evidence>